<keyword evidence="4 7" id="KW-0472">Membrane</keyword>
<dbReference type="Proteomes" id="UP000799444">
    <property type="component" value="Unassembled WGS sequence"/>
</dbReference>
<feature type="transmembrane region" description="Helical" evidence="7">
    <location>
        <begin position="121"/>
        <end position="142"/>
    </location>
</feature>
<dbReference type="OrthoDB" id="3936451at2759"/>
<name>A0A9P4QJ34_9PLEO</name>
<feature type="domain" description="Rhodopsin" evidence="8">
    <location>
        <begin position="27"/>
        <end position="269"/>
    </location>
</feature>
<evidence type="ECO:0000313" key="10">
    <source>
        <dbReference type="Proteomes" id="UP000799444"/>
    </source>
</evidence>
<organism evidence="9 10">
    <name type="scientific">Polyplosphaeria fusca</name>
    <dbReference type="NCBI Taxonomy" id="682080"/>
    <lineage>
        <taxon>Eukaryota</taxon>
        <taxon>Fungi</taxon>
        <taxon>Dikarya</taxon>
        <taxon>Ascomycota</taxon>
        <taxon>Pezizomycotina</taxon>
        <taxon>Dothideomycetes</taxon>
        <taxon>Pleosporomycetidae</taxon>
        <taxon>Pleosporales</taxon>
        <taxon>Tetraplosphaeriaceae</taxon>
        <taxon>Polyplosphaeria</taxon>
    </lineage>
</organism>
<dbReference type="EMBL" id="ML996335">
    <property type="protein sequence ID" value="KAF2727389.1"/>
    <property type="molecule type" value="Genomic_DNA"/>
</dbReference>
<evidence type="ECO:0000256" key="1">
    <source>
        <dbReference type="ARBA" id="ARBA00004141"/>
    </source>
</evidence>
<feature type="transmembrane region" description="Helical" evidence="7">
    <location>
        <begin position="174"/>
        <end position="195"/>
    </location>
</feature>
<dbReference type="Pfam" id="PF20684">
    <property type="entry name" value="Fung_rhodopsin"/>
    <property type="match status" value="1"/>
</dbReference>
<gene>
    <name evidence="9" type="ORF">EJ04DRAFT_505762</name>
</gene>
<proteinExistence type="inferred from homology"/>
<feature type="transmembrane region" description="Helical" evidence="7">
    <location>
        <begin position="86"/>
        <end position="109"/>
    </location>
</feature>
<feature type="transmembrane region" description="Helical" evidence="7">
    <location>
        <begin position="207"/>
        <end position="224"/>
    </location>
</feature>
<sequence>MATQNRGPQLLAIDISFMSLAALSNALRCYVRLRMVKAFGLDDWLMMLATASFLTYSTFSLAGVHHGTGQHHAHLPPTDVARAMNYWWYCYLFYCVSMITSKVSIGCFLLRISAKRVHTYIIYFAMLISVVAGTAFFFVTLLQCRPIRYFWDKGLMGEGGGRCVDVEVIVGLAYLYSGFSIVSDFTFAVLPAFIVCGLQLSARAKMALIPLLTMGCIASAAVVARVPYLGNFRDPDFLYSTTDIAIWSTVEQGLAIIAGSLATLRPLFQIACRKLGLSTVPSRMPGGGGASPAASHALGYRRKASHEPFAPRGYKMSAFVRVEEVGDTHGSSCEDPDGEVPLDAPPTAKLHRKPSRHHAILRSQNSYGDDGDSEKNIHLASASLGSEGESEAMRIVVEKSFFVTDEKRASRGRLG</sequence>
<dbReference type="GO" id="GO:0016020">
    <property type="term" value="C:membrane"/>
    <property type="evidence" value="ECO:0007669"/>
    <property type="project" value="UniProtKB-SubCell"/>
</dbReference>
<reference evidence="9" key="1">
    <citation type="journal article" date="2020" name="Stud. Mycol.">
        <title>101 Dothideomycetes genomes: a test case for predicting lifestyles and emergence of pathogens.</title>
        <authorList>
            <person name="Haridas S."/>
            <person name="Albert R."/>
            <person name="Binder M."/>
            <person name="Bloem J."/>
            <person name="Labutti K."/>
            <person name="Salamov A."/>
            <person name="Andreopoulos B."/>
            <person name="Baker S."/>
            <person name="Barry K."/>
            <person name="Bills G."/>
            <person name="Bluhm B."/>
            <person name="Cannon C."/>
            <person name="Castanera R."/>
            <person name="Culley D."/>
            <person name="Daum C."/>
            <person name="Ezra D."/>
            <person name="Gonzalez J."/>
            <person name="Henrissat B."/>
            <person name="Kuo A."/>
            <person name="Liang C."/>
            <person name="Lipzen A."/>
            <person name="Lutzoni F."/>
            <person name="Magnuson J."/>
            <person name="Mondo S."/>
            <person name="Nolan M."/>
            <person name="Ohm R."/>
            <person name="Pangilinan J."/>
            <person name="Park H.-J."/>
            <person name="Ramirez L."/>
            <person name="Alfaro M."/>
            <person name="Sun H."/>
            <person name="Tritt A."/>
            <person name="Yoshinaga Y."/>
            <person name="Zwiers L.-H."/>
            <person name="Turgeon B."/>
            <person name="Goodwin S."/>
            <person name="Spatafora J."/>
            <person name="Crous P."/>
            <person name="Grigoriev I."/>
        </authorList>
    </citation>
    <scope>NUCLEOTIDE SEQUENCE</scope>
    <source>
        <strain evidence="9">CBS 125425</strain>
    </source>
</reference>
<evidence type="ECO:0000256" key="3">
    <source>
        <dbReference type="ARBA" id="ARBA00022989"/>
    </source>
</evidence>
<evidence type="ECO:0000256" key="4">
    <source>
        <dbReference type="ARBA" id="ARBA00023136"/>
    </source>
</evidence>
<dbReference type="InterPro" id="IPR052337">
    <property type="entry name" value="SAT4-like"/>
</dbReference>
<evidence type="ECO:0000256" key="2">
    <source>
        <dbReference type="ARBA" id="ARBA00022692"/>
    </source>
</evidence>
<evidence type="ECO:0000256" key="7">
    <source>
        <dbReference type="SAM" id="Phobius"/>
    </source>
</evidence>
<dbReference type="PANTHER" id="PTHR33048:SF96">
    <property type="entry name" value="INTEGRAL MEMBRANE PROTEIN"/>
    <property type="match status" value="1"/>
</dbReference>
<evidence type="ECO:0000313" key="9">
    <source>
        <dbReference type="EMBL" id="KAF2727389.1"/>
    </source>
</evidence>
<feature type="region of interest" description="Disordered" evidence="6">
    <location>
        <begin position="346"/>
        <end position="390"/>
    </location>
</feature>
<keyword evidence="10" id="KW-1185">Reference proteome</keyword>
<comment type="similarity">
    <text evidence="5">Belongs to the SAT4 family.</text>
</comment>
<protein>
    <recommendedName>
        <fullName evidence="8">Rhodopsin domain-containing protein</fullName>
    </recommendedName>
</protein>
<evidence type="ECO:0000256" key="5">
    <source>
        <dbReference type="ARBA" id="ARBA00038359"/>
    </source>
</evidence>
<comment type="caution">
    <text evidence="9">The sequence shown here is derived from an EMBL/GenBank/DDBJ whole genome shotgun (WGS) entry which is preliminary data.</text>
</comment>
<accession>A0A9P4QJ34</accession>
<feature type="transmembrane region" description="Helical" evidence="7">
    <location>
        <begin position="244"/>
        <end position="264"/>
    </location>
</feature>
<feature type="transmembrane region" description="Helical" evidence="7">
    <location>
        <begin position="12"/>
        <end position="31"/>
    </location>
</feature>
<dbReference type="InterPro" id="IPR049326">
    <property type="entry name" value="Rhodopsin_dom_fungi"/>
</dbReference>
<dbReference type="AlphaFoldDB" id="A0A9P4QJ34"/>
<keyword evidence="3 7" id="KW-1133">Transmembrane helix</keyword>
<comment type="subcellular location">
    <subcellularLocation>
        <location evidence="1">Membrane</location>
        <topology evidence="1">Multi-pass membrane protein</topology>
    </subcellularLocation>
</comment>
<dbReference type="PANTHER" id="PTHR33048">
    <property type="entry name" value="PTH11-LIKE INTEGRAL MEMBRANE PROTEIN (AFU_ORTHOLOGUE AFUA_5G11245)"/>
    <property type="match status" value="1"/>
</dbReference>
<evidence type="ECO:0000259" key="8">
    <source>
        <dbReference type="Pfam" id="PF20684"/>
    </source>
</evidence>
<feature type="transmembrane region" description="Helical" evidence="7">
    <location>
        <begin position="43"/>
        <end position="66"/>
    </location>
</feature>
<keyword evidence="2 7" id="KW-0812">Transmembrane</keyword>
<evidence type="ECO:0000256" key="6">
    <source>
        <dbReference type="SAM" id="MobiDB-lite"/>
    </source>
</evidence>
<feature type="compositionally biased region" description="Basic residues" evidence="6">
    <location>
        <begin position="349"/>
        <end position="360"/>
    </location>
</feature>